<name>A0ABY6CSF6_9BACT</name>
<accession>A0ABY6CSF6</accession>
<evidence type="ECO:0000259" key="2">
    <source>
        <dbReference type="Pfam" id="PF18962"/>
    </source>
</evidence>
<feature type="chain" id="PRO_5047115683" evidence="1">
    <location>
        <begin position="23"/>
        <end position="378"/>
    </location>
</feature>
<feature type="domain" description="Secretion system C-terminal sorting" evidence="2">
    <location>
        <begin position="310"/>
        <end position="377"/>
    </location>
</feature>
<organism evidence="3 4">
    <name type="scientific">Reichenbachiella agarivorans</name>
    <dbReference type="NCBI Taxonomy" id="2979464"/>
    <lineage>
        <taxon>Bacteria</taxon>
        <taxon>Pseudomonadati</taxon>
        <taxon>Bacteroidota</taxon>
        <taxon>Cytophagia</taxon>
        <taxon>Cytophagales</taxon>
        <taxon>Reichenbachiellaceae</taxon>
        <taxon>Reichenbachiella</taxon>
    </lineage>
</organism>
<feature type="signal peptide" evidence="1">
    <location>
        <begin position="1"/>
        <end position="22"/>
    </location>
</feature>
<evidence type="ECO:0000256" key="1">
    <source>
        <dbReference type="SAM" id="SignalP"/>
    </source>
</evidence>
<reference evidence="3" key="1">
    <citation type="submission" date="2022-09" db="EMBL/GenBank/DDBJ databases">
        <title>Comparative genomics and taxonomic characterization of three novel marine species of genus Reichenbachiella exhibiting antioxidant and polysaccharide degradation activities.</title>
        <authorList>
            <person name="Muhammad N."/>
            <person name="Lee Y.-J."/>
            <person name="Ko J."/>
            <person name="Kim S.-G."/>
        </authorList>
    </citation>
    <scope>NUCLEOTIDE SEQUENCE</scope>
    <source>
        <strain evidence="3">BKB1-1</strain>
    </source>
</reference>
<keyword evidence="1" id="KW-0732">Signal</keyword>
<dbReference type="NCBIfam" id="TIGR04183">
    <property type="entry name" value="Por_Secre_tail"/>
    <property type="match status" value="1"/>
</dbReference>
<dbReference type="EMBL" id="CP106679">
    <property type="protein sequence ID" value="UXP32308.1"/>
    <property type="molecule type" value="Genomic_DNA"/>
</dbReference>
<evidence type="ECO:0000313" key="4">
    <source>
        <dbReference type="Proteomes" id="UP001065174"/>
    </source>
</evidence>
<dbReference type="Proteomes" id="UP001065174">
    <property type="component" value="Chromosome"/>
</dbReference>
<dbReference type="InterPro" id="IPR026444">
    <property type="entry name" value="Secre_tail"/>
</dbReference>
<proteinExistence type="predicted"/>
<dbReference type="RefSeq" id="WP_262309744.1">
    <property type="nucleotide sequence ID" value="NZ_CP106679.1"/>
</dbReference>
<keyword evidence="4" id="KW-1185">Reference proteome</keyword>
<gene>
    <name evidence="3" type="ORF">N6H18_18375</name>
</gene>
<evidence type="ECO:0000313" key="3">
    <source>
        <dbReference type="EMBL" id="UXP32308.1"/>
    </source>
</evidence>
<sequence>MKSIIYCFFVILFYLVALDASAQTSVADGNWATGATWNGGTAPGYTNLGNVTINSYVISDQSISFSNTNNRILTVNDTLIVQGDVLFNSGKNGAGINIGPNNVLIIFGNLQMGKNNAGANIEAGGILVVKGSISTEGNNGFFTGAGSVYTDGTTTGMTSNGSPGPAINVIDDLSTDGFTTIEEYVAGGGAGTLPVDLLYFNASWSQSSKSASLTWATTTEIFNDYFSVERSDDGIDYYEIARVAGHGNSNTKIEYIYHDFTVQSSTSYYRLKQVDFDGEFEYFDQVRLSTYGGSASEEFSLYPSVVTDGQIHLVADHAFNIQEIQIISLNGGRVYFIQSSSVNSTSYQLDVRYLAHGVYLVKTQTEQGELITKKFVVN</sequence>
<protein>
    <submittedName>
        <fullName evidence="3">T9SS type A sorting domain-containing protein</fullName>
    </submittedName>
</protein>
<dbReference type="Pfam" id="PF18962">
    <property type="entry name" value="Por_Secre_tail"/>
    <property type="match status" value="1"/>
</dbReference>